<feature type="domain" description="ChlI/MoxR AAA lid" evidence="2">
    <location>
        <begin position="231"/>
        <end position="293"/>
    </location>
</feature>
<name>A0ABN1ZBZ4_9MICO</name>
<dbReference type="InterPro" id="IPR027417">
    <property type="entry name" value="P-loop_NTPase"/>
</dbReference>
<dbReference type="InterPro" id="IPR011704">
    <property type="entry name" value="ATPase_dyneun-rel_AAA"/>
</dbReference>
<accession>A0ABN1ZBZ4</accession>
<evidence type="ECO:0008006" key="5">
    <source>
        <dbReference type="Google" id="ProtNLM"/>
    </source>
</evidence>
<dbReference type="InterPro" id="IPR041628">
    <property type="entry name" value="ChlI/MoxR_AAA_lid"/>
</dbReference>
<evidence type="ECO:0000313" key="4">
    <source>
        <dbReference type="Proteomes" id="UP001501742"/>
    </source>
</evidence>
<proteinExistence type="predicted"/>
<evidence type="ECO:0000259" key="1">
    <source>
        <dbReference type="Pfam" id="PF07728"/>
    </source>
</evidence>
<dbReference type="Pfam" id="PF17863">
    <property type="entry name" value="AAA_lid_2"/>
    <property type="match status" value="1"/>
</dbReference>
<sequence>MSDAVFPFSAVLGQDELKRCLALCAVDPGIAGVLAIGDRGTAKTTTVRGLGALLRTAGVLMPIAELPLGASEDRVLGSLDVDRALRGEVAFAPGVLGQAHGGFLYIDEVNLLDDLLVDVLLDVAASGVNRVERDGISHVHPARFVLVGSGNPEEGELRPQLEDRFGLATAVTTITDVDVRLEIVRRRLRFDRDPDAFVAAARESELRLGERIVRARDLLDEVAVSERILRQIVDVCVESGAIGHRADLVMTRTALAGAAFAGRAEVTGADVAMAAVPALRHRTPRQPAERAAAPAARVRLATARVLGLRAA</sequence>
<dbReference type="EMBL" id="BAAAJX010000005">
    <property type="protein sequence ID" value="GAA1493130.1"/>
    <property type="molecule type" value="Genomic_DNA"/>
</dbReference>
<gene>
    <name evidence="3" type="ORF">GCM10009627_14760</name>
</gene>
<protein>
    <recommendedName>
        <fullName evidence="5">Magnesium chelatase</fullName>
    </recommendedName>
</protein>
<reference evidence="3 4" key="1">
    <citation type="journal article" date="2019" name="Int. J. Syst. Evol. Microbiol.">
        <title>The Global Catalogue of Microorganisms (GCM) 10K type strain sequencing project: providing services to taxonomists for standard genome sequencing and annotation.</title>
        <authorList>
            <consortium name="The Broad Institute Genomics Platform"/>
            <consortium name="The Broad Institute Genome Sequencing Center for Infectious Disease"/>
            <person name="Wu L."/>
            <person name="Ma J."/>
        </authorList>
    </citation>
    <scope>NUCLEOTIDE SEQUENCE [LARGE SCALE GENOMIC DNA]</scope>
    <source>
        <strain evidence="3 4">JCM 12140</strain>
    </source>
</reference>
<dbReference type="RefSeq" id="WP_204606507.1">
    <property type="nucleotide sequence ID" value="NZ_BAAAJX010000005.1"/>
</dbReference>
<dbReference type="InterPro" id="IPR045006">
    <property type="entry name" value="CHLI-like"/>
</dbReference>
<dbReference type="Proteomes" id="UP001501742">
    <property type="component" value="Unassembled WGS sequence"/>
</dbReference>
<evidence type="ECO:0000313" key="3">
    <source>
        <dbReference type="EMBL" id="GAA1493130.1"/>
    </source>
</evidence>
<organism evidence="3 4">
    <name type="scientific">Curtobacterium herbarum</name>
    <dbReference type="NCBI Taxonomy" id="150122"/>
    <lineage>
        <taxon>Bacteria</taxon>
        <taxon>Bacillati</taxon>
        <taxon>Actinomycetota</taxon>
        <taxon>Actinomycetes</taxon>
        <taxon>Micrococcales</taxon>
        <taxon>Microbacteriaceae</taxon>
        <taxon>Curtobacterium</taxon>
    </lineage>
</organism>
<dbReference type="PANTHER" id="PTHR32039:SF9">
    <property type="entry name" value="MAGNESIUM-CHELATASE SUBUNIT CHLI-2, CHLOROPLASTIC"/>
    <property type="match status" value="1"/>
</dbReference>
<evidence type="ECO:0000259" key="2">
    <source>
        <dbReference type="Pfam" id="PF17863"/>
    </source>
</evidence>
<keyword evidence="4" id="KW-1185">Reference proteome</keyword>
<feature type="domain" description="ATPase dynein-related AAA" evidence="1">
    <location>
        <begin position="33"/>
        <end position="165"/>
    </location>
</feature>
<dbReference type="Gene3D" id="3.40.50.300">
    <property type="entry name" value="P-loop containing nucleotide triphosphate hydrolases"/>
    <property type="match status" value="1"/>
</dbReference>
<dbReference type="SUPFAM" id="SSF52540">
    <property type="entry name" value="P-loop containing nucleoside triphosphate hydrolases"/>
    <property type="match status" value="1"/>
</dbReference>
<dbReference type="PANTHER" id="PTHR32039">
    <property type="entry name" value="MAGNESIUM-CHELATASE SUBUNIT CHLI"/>
    <property type="match status" value="1"/>
</dbReference>
<dbReference type="Pfam" id="PF07728">
    <property type="entry name" value="AAA_5"/>
    <property type="match status" value="1"/>
</dbReference>
<comment type="caution">
    <text evidence="3">The sequence shown here is derived from an EMBL/GenBank/DDBJ whole genome shotgun (WGS) entry which is preliminary data.</text>
</comment>
<dbReference type="Gene3D" id="1.10.8.80">
    <property type="entry name" value="Magnesium chelatase subunit I, C-Terminal domain"/>
    <property type="match status" value="1"/>
</dbReference>